<evidence type="ECO:0000313" key="5">
    <source>
        <dbReference type="Proteomes" id="UP001141253"/>
    </source>
</evidence>
<dbReference type="Gene3D" id="2.130.10.10">
    <property type="entry name" value="YVTN repeat-like/Quinoprotein amine dehydrogenase"/>
    <property type="match status" value="1"/>
</dbReference>
<name>A0ABQ9BN15_9ROSI</name>
<dbReference type="EMBL" id="JAPFFI010000008">
    <property type="protein sequence ID" value="KAJ6386083.1"/>
    <property type="molecule type" value="Genomic_DNA"/>
</dbReference>
<comment type="caution">
    <text evidence="4">The sequence shown here is derived from an EMBL/GenBank/DDBJ whole genome shotgun (WGS) entry which is preliminary data.</text>
</comment>
<evidence type="ECO:0000256" key="2">
    <source>
        <dbReference type="ARBA" id="ARBA00022737"/>
    </source>
</evidence>
<reference evidence="4" key="2">
    <citation type="journal article" date="2023" name="Int. J. Mol. Sci.">
        <title>De Novo Assembly and Annotation of 11 Diverse Shrub Willow (Salix) Genomes Reveals Novel Gene Organization in Sex-Linked Regions.</title>
        <authorList>
            <person name="Hyden B."/>
            <person name="Feng K."/>
            <person name="Yates T.B."/>
            <person name="Jawdy S."/>
            <person name="Cereghino C."/>
            <person name="Smart L.B."/>
            <person name="Muchero W."/>
        </authorList>
    </citation>
    <scope>NUCLEOTIDE SEQUENCE</scope>
    <source>
        <tissue evidence="4">Shoot tip</tissue>
    </source>
</reference>
<keyword evidence="1 3" id="KW-0853">WD repeat</keyword>
<dbReference type="Proteomes" id="UP001141253">
    <property type="component" value="Chromosome 9"/>
</dbReference>
<dbReference type="PROSITE" id="PS00678">
    <property type="entry name" value="WD_REPEATS_1"/>
    <property type="match status" value="1"/>
</dbReference>
<accession>A0ABQ9BN15</accession>
<dbReference type="InterPro" id="IPR050459">
    <property type="entry name" value="WD_repeat_RBAP46/RBAP48/MSI1"/>
</dbReference>
<dbReference type="PROSITE" id="PS50294">
    <property type="entry name" value="WD_REPEATS_REGION"/>
    <property type="match status" value="1"/>
</dbReference>
<evidence type="ECO:0000313" key="4">
    <source>
        <dbReference type="EMBL" id="KAJ6386083.1"/>
    </source>
</evidence>
<evidence type="ECO:0000256" key="1">
    <source>
        <dbReference type="ARBA" id="ARBA00022574"/>
    </source>
</evidence>
<sequence length="110" mass="12465">MTEGVFQVEWDPNHETVLASSADDRRLNVWDLKRIGEEQLELDADDGPPELLLSQEVTGLRYQIFHGIKMNHGSSQAWLMTAHFKCGKWLKVSIVMKMTASAEDPPLAEK</sequence>
<reference evidence="4" key="1">
    <citation type="submission" date="2022-10" db="EMBL/GenBank/DDBJ databases">
        <authorList>
            <person name="Hyden B.L."/>
            <person name="Feng K."/>
            <person name="Yates T."/>
            <person name="Jawdy S."/>
            <person name="Smart L.B."/>
            <person name="Muchero W."/>
        </authorList>
    </citation>
    <scope>NUCLEOTIDE SEQUENCE</scope>
    <source>
        <tissue evidence="4">Shoot tip</tissue>
    </source>
</reference>
<dbReference type="InterPro" id="IPR019775">
    <property type="entry name" value="WD40_repeat_CS"/>
</dbReference>
<keyword evidence="5" id="KW-1185">Reference proteome</keyword>
<keyword evidence="2" id="KW-0677">Repeat</keyword>
<proteinExistence type="predicted"/>
<dbReference type="PROSITE" id="PS50082">
    <property type="entry name" value="WD_REPEATS_2"/>
    <property type="match status" value="1"/>
</dbReference>
<dbReference type="InterPro" id="IPR015943">
    <property type="entry name" value="WD40/YVTN_repeat-like_dom_sf"/>
</dbReference>
<dbReference type="InterPro" id="IPR001680">
    <property type="entry name" value="WD40_rpt"/>
</dbReference>
<protein>
    <submittedName>
        <fullName evidence="4">Uncharacterized protein</fullName>
    </submittedName>
</protein>
<gene>
    <name evidence="4" type="ORF">OIU77_029115</name>
</gene>
<dbReference type="PANTHER" id="PTHR22850">
    <property type="entry name" value="WD40 REPEAT FAMILY"/>
    <property type="match status" value="1"/>
</dbReference>
<evidence type="ECO:0000256" key="3">
    <source>
        <dbReference type="PROSITE-ProRule" id="PRU00221"/>
    </source>
</evidence>
<feature type="repeat" description="WD" evidence="3">
    <location>
        <begin position="1"/>
        <end position="33"/>
    </location>
</feature>
<organism evidence="4 5">
    <name type="scientific">Salix suchowensis</name>
    <dbReference type="NCBI Taxonomy" id="1278906"/>
    <lineage>
        <taxon>Eukaryota</taxon>
        <taxon>Viridiplantae</taxon>
        <taxon>Streptophyta</taxon>
        <taxon>Embryophyta</taxon>
        <taxon>Tracheophyta</taxon>
        <taxon>Spermatophyta</taxon>
        <taxon>Magnoliopsida</taxon>
        <taxon>eudicotyledons</taxon>
        <taxon>Gunneridae</taxon>
        <taxon>Pentapetalae</taxon>
        <taxon>rosids</taxon>
        <taxon>fabids</taxon>
        <taxon>Malpighiales</taxon>
        <taxon>Salicaceae</taxon>
        <taxon>Saliceae</taxon>
        <taxon>Salix</taxon>
    </lineage>
</organism>